<evidence type="ECO:0000259" key="2">
    <source>
        <dbReference type="Pfam" id="PF23069"/>
    </source>
</evidence>
<dbReference type="EMBL" id="CAJVCH010570666">
    <property type="protein sequence ID" value="CAG7835553.1"/>
    <property type="molecule type" value="Genomic_DNA"/>
</dbReference>
<evidence type="ECO:0000259" key="3">
    <source>
        <dbReference type="Pfam" id="PF23070"/>
    </source>
</evidence>
<feature type="domain" description="DUF7042" evidence="2">
    <location>
        <begin position="230"/>
        <end position="363"/>
    </location>
</feature>
<dbReference type="InterPro" id="IPR055471">
    <property type="entry name" value="DUF7043"/>
</dbReference>
<dbReference type="Proteomes" id="UP000708208">
    <property type="component" value="Unassembled WGS sequence"/>
</dbReference>
<protein>
    <submittedName>
        <fullName evidence="4">Uncharacterized protein</fullName>
    </submittedName>
</protein>
<evidence type="ECO:0000256" key="1">
    <source>
        <dbReference type="SAM" id="Phobius"/>
    </source>
</evidence>
<keyword evidence="1" id="KW-0472">Membrane</keyword>
<accession>A0A8J2LP44</accession>
<reference evidence="4" key="1">
    <citation type="submission" date="2021-06" db="EMBL/GenBank/DDBJ databases">
        <authorList>
            <person name="Hodson N. C."/>
            <person name="Mongue J. A."/>
            <person name="Jaron S. K."/>
        </authorList>
    </citation>
    <scope>NUCLEOTIDE SEQUENCE</scope>
</reference>
<name>A0A8J2LP44_9HEXA</name>
<feature type="non-terminal residue" evidence="4">
    <location>
        <position position="438"/>
    </location>
</feature>
<gene>
    <name evidence="4" type="ORF">AFUS01_LOCUS44910</name>
</gene>
<organism evidence="4 5">
    <name type="scientific">Allacma fusca</name>
    <dbReference type="NCBI Taxonomy" id="39272"/>
    <lineage>
        <taxon>Eukaryota</taxon>
        <taxon>Metazoa</taxon>
        <taxon>Ecdysozoa</taxon>
        <taxon>Arthropoda</taxon>
        <taxon>Hexapoda</taxon>
        <taxon>Collembola</taxon>
        <taxon>Symphypleona</taxon>
        <taxon>Sminthuridae</taxon>
        <taxon>Allacma</taxon>
    </lineage>
</organism>
<sequence length="438" mass="50012">RCFLRNRDDDLYIAASITAECNTLRGTESTPERLRITPVSSEIVNPGCKLPENYTGEWINTANLDADVIINSTHIVETWYPDEGRYRKTIYVCRERRGSRYLMARLTVDGCCLASHQAHILMQCSGQSDLAHAFTLHGSAWNRVAQKPEYLPCPINGYFTFYQRGDIPFETRILNGVTDSPRPQLHCNLNISSLKACNEYRDELVIDVEDNICVDHLGRPLDIYTKNPVPIRCPVAGKFSFAQHGEVPFETRILGGVTQSPRPGIYCKQNISDFSVCDQDQHEIKIDETYCLSVDHMGLPVDIYSDPDYKLKCIGYFKENLKSYLITYDELDAYSRYRCWVYQRSDLNRVLMSLAIGPFCNLNQDVDSWNHTEGAAVALVMEEYERERDQCPMHFDDGSDPYKTEESRLTIFAFGSSPALFSTCSLILFNVLATMMVY</sequence>
<comment type="caution">
    <text evidence="4">The sequence shown here is derived from an EMBL/GenBank/DDBJ whole genome shotgun (WGS) entry which is preliminary data.</text>
</comment>
<feature type="domain" description="DUF7043" evidence="3">
    <location>
        <begin position="45"/>
        <end position="111"/>
    </location>
</feature>
<dbReference type="OrthoDB" id="9982946at2759"/>
<dbReference type="AlphaFoldDB" id="A0A8J2LP44"/>
<proteinExistence type="predicted"/>
<keyword evidence="5" id="KW-1185">Reference proteome</keyword>
<dbReference type="PANTHER" id="PTHR22255:SF1">
    <property type="entry name" value="LD32918P"/>
    <property type="match status" value="1"/>
</dbReference>
<dbReference type="InterPro" id="IPR055470">
    <property type="entry name" value="DUF7042"/>
</dbReference>
<dbReference type="PANTHER" id="PTHR22255">
    <property type="entry name" value="LP06548P"/>
    <property type="match status" value="1"/>
</dbReference>
<dbReference type="GO" id="GO:0042060">
    <property type="term" value="P:wound healing"/>
    <property type="evidence" value="ECO:0007669"/>
    <property type="project" value="TreeGrafter"/>
</dbReference>
<keyword evidence="1" id="KW-0812">Transmembrane</keyword>
<dbReference type="Pfam" id="PF23069">
    <property type="entry name" value="DUF7042"/>
    <property type="match status" value="1"/>
</dbReference>
<keyword evidence="1" id="KW-1133">Transmembrane helix</keyword>
<evidence type="ECO:0000313" key="4">
    <source>
        <dbReference type="EMBL" id="CAG7835553.1"/>
    </source>
</evidence>
<dbReference type="Pfam" id="PF23070">
    <property type="entry name" value="DUF7043"/>
    <property type="match status" value="1"/>
</dbReference>
<feature type="transmembrane region" description="Helical" evidence="1">
    <location>
        <begin position="409"/>
        <end position="433"/>
    </location>
</feature>
<evidence type="ECO:0000313" key="5">
    <source>
        <dbReference type="Proteomes" id="UP000708208"/>
    </source>
</evidence>